<dbReference type="GO" id="GO:0005737">
    <property type="term" value="C:cytoplasm"/>
    <property type="evidence" value="ECO:0007669"/>
    <property type="project" value="TreeGrafter"/>
</dbReference>
<evidence type="ECO:0000256" key="4">
    <source>
        <dbReference type="ARBA" id="ARBA00023002"/>
    </source>
</evidence>
<reference evidence="6 7" key="1">
    <citation type="submission" date="2018-12" db="EMBL/GenBank/DDBJ databases">
        <title>YIM 101343 draft genome.</title>
        <authorList>
            <person name="Chen X."/>
        </authorList>
    </citation>
    <scope>NUCLEOTIDE SEQUENCE [LARGE SCALE GENOMIC DNA]</scope>
    <source>
        <strain evidence="6 7">YIM 101343</strain>
    </source>
</reference>
<evidence type="ECO:0000259" key="5">
    <source>
        <dbReference type="Pfam" id="PF01266"/>
    </source>
</evidence>
<name>A0A3R9ZID6_9CORY</name>
<evidence type="ECO:0000256" key="3">
    <source>
        <dbReference type="ARBA" id="ARBA00022630"/>
    </source>
</evidence>
<comment type="similarity">
    <text evidence="2">Belongs to the DadA oxidoreductase family.</text>
</comment>
<dbReference type="Gene3D" id="3.30.9.10">
    <property type="entry name" value="D-Amino Acid Oxidase, subunit A, domain 2"/>
    <property type="match status" value="1"/>
</dbReference>
<keyword evidence="3" id="KW-0285">Flavoprotein</keyword>
<sequence length="373" mass="39906">MTHRTDLIVVGAGIIGLATAFLARERGLSVRVIDAADRPVGSSIQNFGHACFTGQADIIQEVAASARAGWLRAAEAAGFWAAESGTWIPATTEAEMQVLREFADHRGPEQVRLLDTADVAQGIGNPELTAVGGAHLPLDMRVNPREAAPTLAGWLARNGVEFNWNTQVTGVADGQVDTVRGQFTADRVIACPGYKLMNLFPEIAERHGVRVCTLAMSLIDRPARIDQSLGMLTGTSLARYDGFAAMPGVARLREELAEREPELVGCIANLMVTGIDQGLLIGDSHAYDLSPEPFIEEDIAQLLLDRACAVLGIEQPRVRQRWLGSYADSADRNLVLEHPDERTTVAVVTSGIGMTLSFGVAELALDGGQVAGF</sequence>
<dbReference type="PANTHER" id="PTHR13847:SF286">
    <property type="entry name" value="D-AMINO ACID DEHYDROGENASE"/>
    <property type="match status" value="1"/>
</dbReference>
<dbReference type="RefSeq" id="WP_126121118.1">
    <property type="nucleotide sequence ID" value="NZ_RXHJ01000011.1"/>
</dbReference>
<dbReference type="OrthoDB" id="9799943at2"/>
<organism evidence="6 7">
    <name type="scientific">Corynebacterium hylobatis</name>
    <dbReference type="NCBI Taxonomy" id="1859290"/>
    <lineage>
        <taxon>Bacteria</taxon>
        <taxon>Bacillati</taxon>
        <taxon>Actinomycetota</taxon>
        <taxon>Actinomycetes</taxon>
        <taxon>Mycobacteriales</taxon>
        <taxon>Corynebacteriaceae</taxon>
        <taxon>Corynebacterium</taxon>
    </lineage>
</organism>
<dbReference type="Pfam" id="PF01266">
    <property type="entry name" value="DAO"/>
    <property type="match status" value="1"/>
</dbReference>
<comment type="cofactor">
    <cofactor evidence="1">
        <name>FAD</name>
        <dbReference type="ChEBI" id="CHEBI:57692"/>
    </cofactor>
</comment>
<dbReference type="Gene3D" id="3.50.50.60">
    <property type="entry name" value="FAD/NAD(P)-binding domain"/>
    <property type="match status" value="1"/>
</dbReference>
<proteinExistence type="inferred from homology"/>
<evidence type="ECO:0000313" key="7">
    <source>
        <dbReference type="Proteomes" id="UP000274907"/>
    </source>
</evidence>
<dbReference type="AlphaFoldDB" id="A0A3R9ZID6"/>
<comment type="caution">
    <text evidence="6">The sequence shown here is derived from an EMBL/GenBank/DDBJ whole genome shotgun (WGS) entry which is preliminary data.</text>
</comment>
<dbReference type="PANTHER" id="PTHR13847">
    <property type="entry name" value="SARCOSINE DEHYDROGENASE-RELATED"/>
    <property type="match status" value="1"/>
</dbReference>
<dbReference type="InterPro" id="IPR017741">
    <property type="entry name" value="FAD-dependent_OxRdtase_HpnW"/>
</dbReference>
<evidence type="ECO:0000256" key="2">
    <source>
        <dbReference type="ARBA" id="ARBA00009410"/>
    </source>
</evidence>
<dbReference type="Proteomes" id="UP000274907">
    <property type="component" value="Unassembled WGS sequence"/>
</dbReference>
<dbReference type="InterPro" id="IPR006076">
    <property type="entry name" value="FAD-dep_OxRdtase"/>
</dbReference>
<accession>A0A3R9ZID6</accession>
<dbReference type="SUPFAM" id="SSF51905">
    <property type="entry name" value="FAD/NAD(P)-binding domain"/>
    <property type="match status" value="1"/>
</dbReference>
<dbReference type="GO" id="GO:0016491">
    <property type="term" value="F:oxidoreductase activity"/>
    <property type="evidence" value="ECO:0007669"/>
    <property type="project" value="UniProtKB-KW"/>
</dbReference>
<evidence type="ECO:0000313" key="6">
    <source>
        <dbReference type="EMBL" id="RSZ62389.1"/>
    </source>
</evidence>
<keyword evidence="4" id="KW-0560">Oxidoreductase</keyword>
<protein>
    <submittedName>
        <fullName evidence="6">TIGR03364 family FAD-dependent oxidoreductase</fullName>
    </submittedName>
</protein>
<dbReference type="InterPro" id="IPR036188">
    <property type="entry name" value="FAD/NAD-bd_sf"/>
</dbReference>
<evidence type="ECO:0000256" key="1">
    <source>
        <dbReference type="ARBA" id="ARBA00001974"/>
    </source>
</evidence>
<dbReference type="EMBL" id="RXHJ01000011">
    <property type="protein sequence ID" value="RSZ62389.1"/>
    <property type="molecule type" value="Genomic_DNA"/>
</dbReference>
<feature type="domain" description="FAD dependent oxidoreductase" evidence="5">
    <location>
        <begin position="6"/>
        <end position="364"/>
    </location>
</feature>
<gene>
    <name evidence="6" type="ORF">EAH68_09620</name>
</gene>
<dbReference type="NCBIfam" id="TIGR03364">
    <property type="entry name" value="HpnW_proposed"/>
    <property type="match status" value="1"/>
</dbReference>
<keyword evidence="7" id="KW-1185">Reference proteome</keyword>